<dbReference type="Gene3D" id="3.40.50.1000">
    <property type="entry name" value="HAD superfamily/HAD-like"/>
    <property type="match status" value="1"/>
</dbReference>
<dbReference type="EMBL" id="BNJK01000001">
    <property type="protein sequence ID" value="GHO94714.1"/>
    <property type="molecule type" value="Genomic_DNA"/>
</dbReference>
<dbReference type="InterPro" id="IPR036412">
    <property type="entry name" value="HAD-like_sf"/>
</dbReference>
<dbReference type="RefSeq" id="WP_220205428.1">
    <property type="nucleotide sequence ID" value="NZ_BNJK01000001.1"/>
</dbReference>
<dbReference type="InterPro" id="IPR023214">
    <property type="entry name" value="HAD_sf"/>
</dbReference>
<gene>
    <name evidence="1" type="ORF">KSF_047620</name>
</gene>
<comment type="caution">
    <text evidence="1">The sequence shown here is derived from an EMBL/GenBank/DDBJ whole genome shotgun (WGS) entry which is preliminary data.</text>
</comment>
<dbReference type="NCBIfam" id="TIGR01509">
    <property type="entry name" value="HAD-SF-IA-v3"/>
    <property type="match status" value="1"/>
</dbReference>
<dbReference type="SUPFAM" id="SSF56784">
    <property type="entry name" value="HAD-like"/>
    <property type="match status" value="1"/>
</dbReference>
<name>A0A8J3INC0_9CHLR</name>
<dbReference type="SFLD" id="SFLDS00003">
    <property type="entry name" value="Haloacid_Dehalogenase"/>
    <property type="match status" value="1"/>
</dbReference>
<dbReference type="GO" id="GO:0006281">
    <property type="term" value="P:DNA repair"/>
    <property type="evidence" value="ECO:0007669"/>
    <property type="project" value="TreeGrafter"/>
</dbReference>
<dbReference type="InterPro" id="IPR023198">
    <property type="entry name" value="PGP-like_dom2"/>
</dbReference>
<dbReference type="Proteomes" id="UP000597444">
    <property type="component" value="Unassembled WGS sequence"/>
</dbReference>
<dbReference type="Gene3D" id="1.10.150.240">
    <property type="entry name" value="Putative phosphatase, domain 2"/>
    <property type="match status" value="1"/>
</dbReference>
<dbReference type="AlphaFoldDB" id="A0A8J3INC0"/>
<dbReference type="PRINTS" id="PR00413">
    <property type="entry name" value="HADHALOGNASE"/>
</dbReference>
<keyword evidence="2" id="KW-1185">Reference proteome</keyword>
<dbReference type="PANTHER" id="PTHR43434">
    <property type="entry name" value="PHOSPHOGLYCOLATE PHOSPHATASE"/>
    <property type="match status" value="1"/>
</dbReference>
<dbReference type="SFLD" id="SFLDG01129">
    <property type="entry name" value="C1.5:_HAD__Beta-PGM__Phosphata"/>
    <property type="match status" value="1"/>
</dbReference>
<dbReference type="PANTHER" id="PTHR43434:SF16">
    <property type="entry name" value="BLL8046 PROTEIN"/>
    <property type="match status" value="1"/>
</dbReference>
<dbReference type="NCBIfam" id="TIGR01549">
    <property type="entry name" value="HAD-SF-IA-v1"/>
    <property type="match status" value="1"/>
</dbReference>
<dbReference type="GO" id="GO:0005829">
    <property type="term" value="C:cytosol"/>
    <property type="evidence" value="ECO:0007669"/>
    <property type="project" value="TreeGrafter"/>
</dbReference>
<sequence length="228" mass="24879">MTHIRGVILDVDGTLVDSNDAHAHSWAQAMAENGHQVPFDKVRPLIGMGGDKVLPEMLGIAKDSDEGKKISQRRKQIFMQQYLPTLKPFPHTTDLLERMRDAGLTLVIATSAEQDELSKLLQVISPNASDLFKQETSSKDAPRSKPDPDIMHAALQRLGCPASQTVMLGDTAYDIEAAAKVNVPTIALRCGGWSDNDLHGALAIYNDPADLLAHYDRSPLAQDVASFK</sequence>
<evidence type="ECO:0000313" key="1">
    <source>
        <dbReference type="EMBL" id="GHO94714.1"/>
    </source>
</evidence>
<proteinExistence type="predicted"/>
<protein>
    <submittedName>
        <fullName evidence="1">Phosphoglycolate phosphatase</fullName>
    </submittedName>
</protein>
<accession>A0A8J3INC0</accession>
<dbReference type="GO" id="GO:0008967">
    <property type="term" value="F:phosphoglycolate phosphatase activity"/>
    <property type="evidence" value="ECO:0007669"/>
    <property type="project" value="TreeGrafter"/>
</dbReference>
<dbReference type="Pfam" id="PF13419">
    <property type="entry name" value="HAD_2"/>
    <property type="match status" value="1"/>
</dbReference>
<evidence type="ECO:0000313" key="2">
    <source>
        <dbReference type="Proteomes" id="UP000597444"/>
    </source>
</evidence>
<organism evidence="1 2">
    <name type="scientific">Reticulibacter mediterranei</name>
    <dbReference type="NCBI Taxonomy" id="2778369"/>
    <lineage>
        <taxon>Bacteria</taxon>
        <taxon>Bacillati</taxon>
        <taxon>Chloroflexota</taxon>
        <taxon>Ktedonobacteria</taxon>
        <taxon>Ktedonobacterales</taxon>
        <taxon>Reticulibacteraceae</taxon>
        <taxon>Reticulibacter</taxon>
    </lineage>
</organism>
<dbReference type="SFLD" id="SFLDG01135">
    <property type="entry name" value="C1.5.6:_HAD__Beta-PGM__Phospha"/>
    <property type="match status" value="1"/>
</dbReference>
<dbReference type="InterPro" id="IPR050155">
    <property type="entry name" value="HAD-like_hydrolase_sf"/>
</dbReference>
<dbReference type="InterPro" id="IPR041492">
    <property type="entry name" value="HAD_2"/>
</dbReference>
<reference evidence="1" key="1">
    <citation type="submission" date="2020-10" db="EMBL/GenBank/DDBJ databases">
        <title>Taxonomic study of unclassified bacteria belonging to the class Ktedonobacteria.</title>
        <authorList>
            <person name="Yabe S."/>
            <person name="Wang C.M."/>
            <person name="Zheng Y."/>
            <person name="Sakai Y."/>
            <person name="Cavaletti L."/>
            <person name="Monciardini P."/>
            <person name="Donadio S."/>
        </authorList>
    </citation>
    <scope>NUCLEOTIDE SEQUENCE</scope>
    <source>
        <strain evidence="1">ID150040</strain>
    </source>
</reference>
<dbReference type="InterPro" id="IPR006439">
    <property type="entry name" value="HAD-SF_hydro_IA"/>
</dbReference>